<keyword evidence="3" id="KW-1185">Reference proteome</keyword>
<dbReference type="Proteomes" id="UP001464555">
    <property type="component" value="Unassembled WGS sequence"/>
</dbReference>
<dbReference type="NCBIfam" id="TIGR00278">
    <property type="entry name" value="membrane protein insertion efficiency factor YidD"/>
    <property type="match status" value="1"/>
</dbReference>
<keyword evidence="1" id="KW-1003">Cell membrane</keyword>
<dbReference type="HAMAP" id="MF_00386">
    <property type="entry name" value="UPF0161_YidD"/>
    <property type="match status" value="1"/>
</dbReference>
<dbReference type="EMBL" id="JBBYHR010000001">
    <property type="protein sequence ID" value="MEL1243213.1"/>
    <property type="molecule type" value="Genomic_DNA"/>
</dbReference>
<keyword evidence="1" id="KW-0472">Membrane</keyword>
<sequence length="83" mass="9316">MKARQIVTLPFVLLIRFYQIAISPILPSACRYSPTCSQYTIEALQKRGLLTGSWLAIKRIVSCNPWGGRGYDPVPEKGCAHKH</sequence>
<dbReference type="PANTHER" id="PTHR33383">
    <property type="entry name" value="MEMBRANE PROTEIN INSERTION EFFICIENCY FACTOR-RELATED"/>
    <property type="match status" value="1"/>
</dbReference>
<protein>
    <recommendedName>
        <fullName evidence="1">Putative membrane protein insertion efficiency factor</fullName>
    </recommendedName>
</protein>
<reference evidence="2 3" key="1">
    <citation type="submission" date="2024-04" db="EMBL/GenBank/DDBJ databases">
        <title>Flavobacterium sp. DGU11 16S ribosomal RNA gene Genome sequencing and assembly.</title>
        <authorList>
            <person name="Park S."/>
        </authorList>
    </citation>
    <scope>NUCLEOTIDE SEQUENCE [LARGE SCALE GENOMIC DNA]</scope>
    <source>
        <strain evidence="2 3">DGU11</strain>
    </source>
</reference>
<evidence type="ECO:0000313" key="3">
    <source>
        <dbReference type="Proteomes" id="UP001464555"/>
    </source>
</evidence>
<dbReference type="InterPro" id="IPR002696">
    <property type="entry name" value="Membr_insert_effic_factor_YidD"/>
</dbReference>
<proteinExistence type="inferred from homology"/>
<accession>A0ABU9HST1</accession>
<comment type="function">
    <text evidence="1">Could be involved in insertion of integral membrane proteins into the membrane.</text>
</comment>
<comment type="similarity">
    <text evidence="1">Belongs to the UPF0161 family.</text>
</comment>
<dbReference type="PANTHER" id="PTHR33383:SF1">
    <property type="entry name" value="MEMBRANE PROTEIN INSERTION EFFICIENCY FACTOR-RELATED"/>
    <property type="match status" value="1"/>
</dbReference>
<dbReference type="Pfam" id="PF01809">
    <property type="entry name" value="YidD"/>
    <property type="match status" value="1"/>
</dbReference>
<name>A0ABU9HST1_9FLAO</name>
<organism evidence="2 3">
    <name type="scientific">Flavobacterium arundinis</name>
    <dbReference type="NCBI Taxonomy" id="3139143"/>
    <lineage>
        <taxon>Bacteria</taxon>
        <taxon>Pseudomonadati</taxon>
        <taxon>Bacteroidota</taxon>
        <taxon>Flavobacteriia</taxon>
        <taxon>Flavobacteriales</taxon>
        <taxon>Flavobacteriaceae</taxon>
        <taxon>Flavobacterium</taxon>
    </lineage>
</organism>
<dbReference type="SMART" id="SM01234">
    <property type="entry name" value="Haemolytic"/>
    <property type="match status" value="1"/>
</dbReference>
<comment type="subcellular location">
    <subcellularLocation>
        <location evidence="1">Cell membrane</location>
        <topology evidence="1">Peripheral membrane protein</topology>
        <orientation evidence="1">Cytoplasmic side</orientation>
    </subcellularLocation>
</comment>
<dbReference type="RefSeq" id="WP_341695530.1">
    <property type="nucleotide sequence ID" value="NZ_JBBYHR010000001.1"/>
</dbReference>
<gene>
    <name evidence="2" type="primary">yidD</name>
    <name evidence="2" type="ORF">AAEO56_02970</name>
</gene>
<comment type="caution">
    <text evidence="2">The sequence shown here is derived from an EMBL/GenBank/DDBJ whole genome shotgun (WGS) entry which is preliminary data.</text>
</comment>
<evidence type="ECO:0000313" key="2">
    <source>
        <dbReference type="EMBL" id="MEL1243213.1"/>
    </source>
</evidence>
<evidence type="ECO:0000256" key="1">
    <source>
        <dbReference type="HAMAP-Rule" id="MF_00386"/>
    </source>
</evidence>